<dbReference type="RefSeq" id="WP_042061777.1">
    <property type="nucleotide sequence ID" value="NZ_BAND01000164.1"/>
</dbReference>
<dbReference type="EMBL" id="BAND01000164">
    <property type="protein sequence ID" value="GAJ30536.1"/>
    <property type="molecule type" value="Genomic_DNA"/>
</dbReference>
<reference evidence="3" key="1">
    <citation type="journal article" date="2014" name="FEMS Microbiol. Lett.">
        <title>Draft Genomic DNA Sequence of the Facultatively Methylotrophic Bacterium Acidomonas methanolica type strain MB58.</title>
        <authorList>
            <person name="Higashiura N."/>
            <person name="Hadano H."/>
            <person name="Hirakawa H."/>
            <person name="Matsutani M."/>
            <person name="Takabe S."/>
            <person name="Matsushita K."/>
            <person name="Azuma Y."/>
        </authorList>
    </citation>
    <scope>NUCLEOTIDE SEQUENCE [LARGE SCALE GENOMIC DNA]</scope>
    <source>
        <strain evidence="3">MB58</strain>
    </source>
</reference>
<name>A0A023D9M9_ACIMT</name>
<evidence type="ECO:0000313" key="3">
    <source>
        <dbReference type="Proteomes" id="UP000019760"/>
    </source>
</evidence>
<dbReference type="InterPro" id="IPR011050">
    <property type="entry name" value="Pectin_lyase_fold/virulence"/>
</dbReference>
<evidence type="ECO:0000313" key="2">
    <source>
        <dbReference type="EMBL" id="GAJ30536.1"/>
    </source>
</evidence>
<proteinExistence type="predicted"/>
<evidence type="ECO:0008006" key="4">
    <source>
        <dbReference type="Google" id="ProtNLM"/>
    </source>
</evidence>
<protein>
    <recommendedName>
        <fullName evidence="4">Right handed beta helix domain-containing protein</fullName>
    </recommendedName>
</protein>
<keyword evidence="3" id="KW-1185">Reference proteome</keyword>
<dbReference type="Proteomes" id="UP000019760">
    <property type="component" value="Unassembled WGS sequence"/>
</dbReference>
<feature type="chain" id="PRO_5030001491" description="Right handed beta helix domain-containing protein" evidence="1">
    <location>
        <begin position="22"/>
        <end position="314"/>
    </location>
</feature>
<dbReference type="InterPro" id="IPR012334">
    <property type="entry name" value="Pectin_lyas_fold"/>
</dbReference>
<dbReference type="OrthoDB" id="7242341at2"/>
<dbReference type="AlphaFoldDB" id="A0A023D9M9"/>
<accession>A0A023D9M9</accession>
<keyword evidence="1" id="KW-0732">Signal</keyword>
<dbReference type="Gene3D" id="2.160.20.10">
    <property type="entry name" value="Single-stranded right-handed beta-helix, Pectin lyase-like"/>
    <property type="match status" value="1"/>
</dbReference>
<feature type="signal peptide" evidence="1">
    <location>
        <begin position="1"/>
        <end position="21"/>
    </location>
</feature>
<comment type="caution">
    <text evidence="2">The sequence shown here is derived from an EMBL/GenBank/DDBJ whole genome shotgun (WGS) entry which is preliminary data.</text>
</comment>
<reference evidence="2 3" key="2">
    <citation type="journal article" date="2014" name="FEMS Microbiol. Lett.">
        <title>Draft genomic DNA sequence of the facultatively methylotrophic bacterium Acidomonas methanolica type strain MB58.</title>
        <authorList>
            <person name="Higashiura N."/>
            <person name="Hadano H."/>
            <person name="Hirakawa H."/>
            <person name="Matsutani M."/>
            <person name="Takabe S."/>
            <person name="Matsushita K."/>
            <person name="Azuma Y."/>
        </authorList>
    </citation>
    <scope>NUCLEOTIDE SEQUENCE [LARGE SCALE GENOMIC DNA]</scope>
    <source>
        <strain evidence="2 3">MB58</strain>
    </source>
</reference>
<organism evidence="2 3">
    <name type="scientific">Acidomonas methanolica NBRC 104435</name>
    <dbReference type="NCBI Taxonomy" id="1231351"/>
    <lineage>
        <taxon>Bacteria</taxon>
        <taxon>Pseudomonadati</taxon>
        <taxon>Pseudomonadota</taxon>
        <taxon>Alphaproteobacteria</taxon>
        <taxon>Acetobacterales</taxon>
        <taxon>Acetobacteraceae</taxon>
        <taxon>Acidomonas</taxon>
    </lineage>
</organism>
<dbReference type="SUPFAM" id="SSF51126">
    <property type="entry name" value="Pectin lyase-like"/>
    <property type="match status" value="1"/>
</dbReference>
<gene>
    <name evidence="2" type="ORF">Amme_172_005</name>
</gene>
<evidence type="ECO:0000256" key="1">
    <source>
        <dbReference type="SAM" id="SignalP"/>
    </source>
</evidence>
<sequence length="314" mass="33182">MRGFLPGLAVILAAAPCAAAAAPGPAEMLRACEHGAPLCIVDLHGQRYRLTETLRIDPLHMTLRNGVLDAAGLARGSAAILVTSDGDAAESYDTAPNSLDHLELLGADGVDGIVFDNKDDSNIRAADLTVENVSVSGFRRGITFGNHAYGVGLSHMQVHNNEIGIYTVPHAVDAGERITFEDTGIFNNRIGIDDEGGMEIDWLGCRWDYNGTTAIIAGLFTFDGHIETEISSHPVIELRAVEGQIAGALYMSAGSFVLMNHSGGKAGGDYWISSTSPYNAVQFPASTYGVRGRVAVMQGPGAVYGPALPAFRPR</sequence>